<keyword evidence="2" id="KW-0238">DNA-binding</keyword>
<dbReference type="Proteomes" id="UP000721844">
    <property type="component" value="Unassembled WGS sequence"/>
</dbReference>
<gene>
    <name evidence="5" type="ORF">ACELLULO517_13770</name>
</gene>
<dbReference type="InterPro" id="IPR011711">
    <property type="entry name" value="GntR_C"/>
</dbReference>
<evidence type="ECO:0000313" key="5">
    <source>
        <dbReference type="EMBL" id="MCB8881311.1"/>
    </source>
</evidence>
<evidence type="ECO:0000313" key="6">
    <source>
        <dbReference type="Proteomes" id="UP000721844"/>
    </source>
</evidence>
<dbReference type="Pfam" id="PF00392">
    <property type="entry name" value="GntR"/>
    <property type="match status" value="1"/>
</dbReference>
<dbReference type="InterPro" id="IPR000524">
    <property type="entry name" value="Tscrpt_reg_HTH_GntR"/>
</dbReference>
<sequence>MSLRAIKTPAAEEKGTLLGKAGLEGLDLVLDRQRSATDQVHAALRQAIIAVRLAPGSPISENSICRRFDVSRTPVRAALQRLTEEGLVYVYPQIGSFVAPIRLAGLQDNHFIRRSLEVALLREVAPRWTPDMSLRMRQSIAQQKQVIAKGDGDGFYHADEEFHHHLASFAGREGVWQAILAAKVQLSRFQRSWQTKERLPDVIREHTAIIDALDQHDLAGAETALLTHLDMIFVIFARLPEAQRQSLFE</sequence>
<dbReference type="EMBL" id="JAESVA010000004">
    <property type="protein sequence ID" value="MCB8881311.1"/>
    <property type="molecule type" value="Genomic_DNA"/>
</dbReference>
<dbReference type="Gene3D" id="1.10.10.10">
    <property type="entry name" value="Winged helix-like DNA-binding domain superfamily/Winged helix DNA-binding domain"/>
    <property type="match status" value="1"/>
</dbReference>
<reference evidence="5 6" key="1">
    <citation type="journal article" date="2021" name="Microorganisms">
        <title>Acidisoma silvae sp. nov. and Acidisomacellulosilytica sp. nov., Two Acidophilic Bacteria Isolated from Decaying Wood, Hydrolyzing Cellulose and Producing Poly-3-hydroxybutyrate.</title>
        <authorList>
            <person name="Mieszkin S."/>
            <person name="Pouder E."/>
            <person name="Uroz S."/>
            <person name="Simon-Colin C."/>
            <person name="Alain K."/>
        </authorList>
    </citation>
    <scope>NUCLEOTIDE SEQUENCE [LARGE SCALE GENOMIC DNA]</scope>
    <source>
        <strain evidence="5 6">HW T5.17</strain>
    </source>
</reference>
<evidence type="ECO:0000259" key="4">
    <source>
        <dbReference type="PROSITE" id="PS50949"/>
    </source>
</evidence>
<comment type="caution">
    <text evidence="5">The sequence shown here is derived from an EMBL/GenBank/DDBJ whole genome shotgun (WGS) entry which is preliminary data.</text>
</comment>
<evidence type="ECO:0000256" key="2">
    <source>
        <dbReference type="ARBA" id="ARBA00023125"/>
    </source>
</evidence>
<dbReference type="GO" id="GO:0003700">
    <property type="term" value="F:DNA-binding transcription factor activity"/>
    <property type="evidence" value="ECO:0007669"/>
    <property type="project" value="InterPro"/>
</dbReference>
<dbReference type="PANTHER" id="PTHR43537:SF45">
    <property type="entry name" value="GNTR FAMILY REGULATORY PROTEIN"/>
    <property type="match status" value="1"/>
</dbReference>
<accession>A0A964E4C1</accession>
<dbReference type="SUPFAM" id="SSF46785">
    <property type="entry name" value="Winged helix' DNA-binding domain"/>
    <property type="match status" value="1"/>
</dbReference>
<protein>
    <submittedName>
        <fullName evidence="5">GntR family transcriptional regulator</fullName>
    </submittedName>
</protein>
<keyword evidence="6" id="KW-1185">Reference proteome</keyword>
<dbReference type="PANTHER" id="PTHR43537">
    <property type="entry name" value="TRANSCRIPTIONAL REGULATOR, GNTR FAMILY"/>
    <property type="match status" value="1"/>
</dbReference>
<dbReference type="GO" id="GO:0003677">
    <property type="term" value="F:DNA binding"/>
    <property type="evidence" value="ECO:0007669"/>
    <property type="project" value="UniProtKB-KW"/>
</dbReference>
<dbReference type="SMART" id="SM00895">
    <property type="entry name" value="FCD"/>
    <property type="match status" value="1"/>
</dbReference>
<dbReference type="Pfam" id="PF07729">
    <property type="entry name" value="FCD"/>
    <property type="match status" value="1"/>
</dbReference>
<evidence type="ECO:0000256" key="1">
    <source>
        <dbReference type="ARBA" id="ARBA00023015"/>
    </source>
</evidence>
<feature type="domain" description="HTH gntR-type" evidence="4">
    <location>
        <begin position="34"/>
        <end position="101"/>
    </location>
</feature>
<dbReference type="SUPFAM" id="SSF48008">
    <property type="entry name" value="GntR ligand-binding domain-like"/>
    <property type="match status" value="1"/>
</dbReference>
<evidence type="ECO:0000256" key="3">
    <source>
        <dbReference type="ARBA" id="ARBA00023163"/>
    </source>
</evidence>
<dbReference type="PRINTS" id="PR00035">
    <property type="entry name" value="HTHGNTR"/>
</dbReference>
<name>A0A964E4C1_9PROT</name>
<proteinExistence type="predicted"/>
<dbReference type="AlphaFoldDB" id="A0A964E4C1"/>
<keyword evidence="1" id="KW-0805">Transcription regulation</keyword>
<dbReference type="InterPro" id="IPR008920">
    <property type="entry name" value="TF_FadR/GntR_C"/>
</dbReference>
<dbReference type="SMART" id="SM00345">
    <property type="entry name" value="HTH_GNTR"/>
    <property type="match status" value="1"/>
</dbReference>
<dbReference type="InterPro" id="IPR036390">
    <property type="entry name" value="WH_DNA-bd_sf"/>
</dbReference>
<dbReference type="RefSeq" id="WP_227307982.1">
    <property type="nucleotide sequence ID" value="NZ_JAESVA010000004.1"/>
</dbReference>
<organism evidence="5 6">
    <name type="scientific">Acidisoma cellulosilyticum</name>
    <dbReference type="NCBI Taxonomy" id="2802395"/>
    <lineage>
        <taxon>Bacteria</taxon>
        <taxon>Pseudomonadati</taxon>
        <taxon>Pseudomonadota</taxon>
        <taxon>Alphaproteobacteria</taxon>
        <taxon>Acetobacterales</taxon>
        <taxon>Acidocellaceae</taxon>
        <taxon>Acidisoma</taxon>
    </lineage>
</organism>
<dbReference type="PROSITE" id="PS50949">
    <property type="entry name" value="HTH_GNTR"/>
    <property type="match status" value="1"/>
</dbReference>
<dbReference type="Gene3D" id="1.20.120.530">
    <property type="entry name" value="GntR ligand-binding domain-like"/>
    <property type="match status" value="1"/>
</dbReference>
<keyword evidence="3" id="KW-0804">Transcription</keyword>
<dbReference type="CDD" id="cd07377">
    <property type="entry name" value="WHTH_GntR"/>
    <property type="match status" value="1"/>
</dbReference>
<dbReference type="InterPro" id="IPR036388">
    <property type="entry name" value="WH-like_DNA-bd_sf"/>
</dbReference>